<dbReference type="Proteomes" id="UP000441354">
    <property type="component" value="Unassembled WGS sequence"/>
</dbReference>
<name>A0A7V7RKD9_9BACI</name>
<reference evidence="2 3" key="1">
    <citation type="journal article" date="2014" name="Arch. Microbiol.">
        <title>Bacillus mesophilum sp. nov., strain IITR-54T, a novel 4-chlorobiphenyl dechlorinating bacterium.</title>
        <authorList>
            <person name="Manickam N."/>
            <person name="Singh N.K."/>
            <person name="Bajaj A."/>
            <person name="Kumar R.M."/>
            <person name="Kaur G."/>
            <person name="Kaur N."/>
            <person name="Bala M."/>
            <person name="Kumar A."/>
            <person name="Mayilraj S."/>
        </authorList>
    </citation>
    <scope>NUCLEOTIDE SEQUENCE [LARGE SCALE GENOMIC DNA]</scope>
    <source>
        <strain evidence="2 3">IITR-54</strain>
    </source>
</reference>
<dbReference type="RefSeq" id="WP_151574584.1">
    <property type="nucleotide sequence ID" value="NZ_WBOT01000004.1"/>
</dbReference>
<dbReference type="OrthoDB" id="2878670at2"/>
<accession>A0A7V7RKD9</accession>
<feature type="domain" description="DUF7674" evidence="1">
    <location>
        <begin position="5"/>
        <end position="115"/>
    </location>
</feature>
<dbReference type="InterPro" id="IPR056091">
    <property type="entry name" value="DUF7674"/>
</dbReference>
<gene>
    <name evidence="2" type="ORF">F7732_13590</name>
</gene>
<sequence length="117" mass="13781">MDTIKILIEEFNDLKPVLQEHIEFYEGLLPHVYFGECNEFFINYINEDKPQELQRLFTVFEIMATQGNDEVVNTLSVTVTILERLGDDRKVLNTARKYMGKVTRKLSDETEKGWGRY</sequence>
<proteinExistence type="predicted"/>
<dbReference type="Pfam" id="PF24722">
    <property type="entry name" value="DUF7674"/>
    <property type="match status" value="1"/>
</dbReference>
<organism evidence="2 3">
    <name type="scientific">Bacillus mesophilum</name>
    <dbReference type="NCBI Taxonomy" id="1071718"/>
    <lineage>
        <taxon>Bacteria</taxon>
        <taxon>Bacillati</taxon>
        <taxon>Bacillota</taxon>
        <taxon>Bacilli</taxon>
        <taxon>Bacillales</taxon>
        <taxon>Bacillaceae</taxon>
        <taxon>Bacillus</taxon>
    </lineage>
</organism>
<evidence type="ECO:0000313" key="3">
    <source>
        <dbReference type="Proteomes" id="UP000441354"/>
    </source>
</evidence>
<dbReference type="AlphaFoldDB" id="A0A7V7RKD9"/>
<evidence type="ECO:0000259" key="1">
    <source>
        <dbReference type="Pfam" id="PF24722"/>
    </source>
</evidence>
<evidence type="ECO:0000313" key="2">
    <source>
        <dbReference type="EMBL" id="KAB2331703.1"/>
    </source>
</evidence>
<keyword evidence="3" id="KW-1185">Reference proteome</keyword>
<protein>
    <recommendedName>
        <fullName evidence="1">DUF7674 domain-containing protein</fullName>
    </recommendedName>
</protein>
<dbReference type="EMBL" id="WBOT01000004">
    <property type="protein sequence ID" value="KAB2331703.1"/>
    <property type="molecule type" value="Genomic_DNA"/>
</dbReference>
<comment type="caution">
    <text evidence="2">The sequence shown here is derived from an EMBL/GenBank/DDBJ whole genome shotgun (WGS) entry which is preliminary data.</text>
</comment>